<keyword evidence="5" id="KW-1185">Reference proteome</keyword>
<dbReference type="PANTHER" id="PTHR46044:SF1">
    <property type="entry name" value="CN HYDROLASE DOMAIN-CONTAINING PROTEIN"/>
    <property type="match status" value="1"/>
</dbReference>
<feature type="active site" description="Proton acceptor" evidence="2">
    <location>
        <position position="47"/>
    </location>
</feature>
<accession>A0ABQ5UTI5</accession>
<evidence type="ECO:0000313" key="4">
    <source>
        <dbReference type="EMBL" id="GLQ17987.1"/>
    </source>
</evidence>
<dbReference type="PROSITE" id="PS50263">
    <property type="entry name" value="CN_HYDROLASE"/>
    <property type="match status" value="1"/>
</dbReference>
<dbReference type="InterPro" id="IPR044149">
    <property type="entry name" value="Nitrilases_CHs"/>
</dbReference>
<protein>
    <submittedName>
        <fullName evidence="4">Nitrilase</fullName>
    </submittedName>
</protein>
<dbReference type="PROSITE" id="PS00920">
    <property type="entry name" value="NITRIL_CHT_1"/>
    <property type="match status" value="1"/>
</dbReference>
<gene>
    <name evidence="4" type="ORF">GCM10007879_22360</name>
</gene>
<evidence type="ECO:0000259" key="3">
    <source>
        <dbReference type="PROSITE" id="PS50263"/>
    </source>
</evidence>
<dbReference type="InterPro" id="IPR003010">
    <property type="entry name" value="C-N_Hydrolase"/>
</dbReference>
<dbReference type="Gene3D" id="3.60.110.10">
    <property type="entry name" value="Carbon-nitrogen hydrolase"/>
    <property type="match status" value="1"/>
</dbReference>
<dbReference type="InterPro" id="IPR036526">
    <property type="entry name" value="C-N_Hydrolase_sf"/>
</dbReference>
<dbReference type="PANTHER" id="PTHR46044">
    <property type="entry name" value="NITRILASE"/>
    <property type="match status" value="1"/>
</dbReference>
<dbReference type="SUPFAM" id="SSF56317">
    <property type="entry name" value="Carbon-nitrogen hydrolase"/>
    <property type="match status" value="1"/>
</dbReference>
<dbReference type="Pfam" id="PF00795">
    <property type="entry name" value="CN_hydrolase"/>
    <property type="match status" value="1"/>
</dbReference>
<feature type="domain" description="CN hydrolase" evidence="3">
    <location>
        <begin position="7"/>
        <end position="280"/>
    </location>
</feature>
<sequence length="322" mass="35617">MMANDKLTVSLAQIAPVWLDRDRTIEKVVQYAADAATKGADLVTFGEALVPGYPFWVELTDGARFNSPAQKKMYAHYLEQGVVVERGDLDALCKVCAQNNMAAYVGIMERAPDRGGHSLYCSLVHISRDGQIASVHRKLQPTYEERLVWAQGDGHGLQVHKLGEFQVGGLNCYENWLPLARAALYGQGEDLRVAVWPGGLHNTKDITRFIALESRSYVVSVSGLLRPSDIPSCTHFYDELTTNAPEHFADGGSAVAGPDGNWVLEPQVGDEGIYTVELDHARVREERQNLDIVGHYSRPDITQLNVNRQRQSTVKIDDGAEN</sequence>
<dbReference type="EMBL" id="BSNI01000002">
    <property type="protein sequence ID" value="GLQ17987.1"/>
    <property type="molecule type" value="Genomic_DNA"/>
</dbReference>
<evidence type="ECO:0000256" key="2">
    <source>
        <dbReference type="PROSITE-ProRule" id="PRU10139"/>
    </source>
</evidence>
<reference evidence="4" key="1">
    <citation type="journal article" date="2014" name="Int. J. Syst. Evol. Microbiol.">
        <title>Complete genome of a new Firmicutes species belonging to the dominant human colonic microbiota ('Ruminococcus bicirculans') reveals two chromosomes and a selective capacity to utilize plant glucans.</title>
        <authorList>
            <consortium name="NISC Comparative Sequencing Program"/>
            <person name="Wegmann U."/>
            <person name="Louis P."/>
            <person name="Goesmann A."/>
            <person name="Henrissat B."/>
            <person name="Duncan S.H."/>
            <person name="Flint H.J."/>
        </authorList>
    </citation>
    <scope>NUCLEOTIDE SEQUENCE</scope>
    <source>
        <strain evidence="4">NBRC 107169</strain>
    </source>
</reference>
<proteinExistence type="inferred from homology"/>
<evidence type="ECO:0000256" key="1">
    <source>
        <dbReference type="ARBA" id="ARBA00008129"/>
    </source>
</evidence>
<dbReference type="RefSeq" id="WP_284364533.1">
    <property type="nucleotide sequence ID" value="NZ_BSNI01000002.1"/>
</dbReference>
<organism evidence="4 5">
    <name type="scientific">Maritalea porphyrae</name>
    <dbReference type="NCBI Taxonomy" id="880732"/>
    <lineage>
        <taxon>Bacteria</taxon>
        <taxon>Pseudomonadati</taxon>
        <taxon>Pseudomonadota</taxon>
        <taxon>Alphaproteobacteria</taxon>
        <taxon>Hyphomicrobiales</taxon>
        <taxon>Devosiaceae</taxon>
        <taxon>Maritalea</taxon>
    </lineage>
</organism>
<dbReference type="Proteomes" id="UP001161405">
    <property type="component" value="Unassembled WGS sequence"/>
</dbReference>
<comment type="similarity">
    <text evidence="1">Belongs to the carbon-nitrogen hydrolase superfamily. Nitrilase family.</text>
</comment>
<dbReference type="InterPro" id="IPR000132">
    <property type="entry name" value="Nitrilase/CN_hydratase_CS"/>
</dbReference>
<dbReference type="CDD" id="cd07564">
    <property type="entry name" value="nitrilases_CHs"/>
    <property type="match status" value="1"/>
</dbReference>
<evidence type="ECO:0000313" key="5">
    <source>
        <dbReference type="Proteomes" id="UP001161405"/>
    </source>
</evidence>
<comment type="caution">
    <text evidence="4">The sequence shown here is derived from an EMBL/GenBank/DDBJ whole genome shotgun (WGS) entry which is preliminary data.</text>
</comment>
<reference evidence="4" key="2">
    <citation type="submission" date="2023-01" db="EMBL/GenBank/DDBJ databases">
        <title>Draft genome sequence of Maritalea porphyrae strain NBRC 107169.</title>
        <authorList>
            <person name="Sun Q."/>
            <person name="Mori K."/>
        </authorList>
    </citation>
    <scope>NUCLEOTIDE SEQUENCE</scope>
    <source>
        <strain evidence="4">NBRC 107169</strain>
    </source>
</reference>
<name>A0ABQ5UTI5_9HYPH</name>